<protein>
    <submittedName>
        <fullName evidence="3">Chromosome partition protein Smc</fullName>
    </submittedName>
</protein>
<keyword evidence="4" id="KW-1185">Reference proteome</keyword>
<evidence type="ECO:0000256" key="1">
    <source>
        <dbReference type="SAM" id="Coils"/>
    </source>
</evidence>
<feature type="coiled-coil region" evidence="1">
    <location>
        <begin position="455"/>
        <end position="524"/>
    </location>
</feature>
<dbReference type="InterPro" id="IPR003395">
    <property type="entry name" value="RecF/RecN/SMC_N"/>
</dbReference>
<comment type="caution">
    <text evidence="3">The sequence shown here is derived from an EMBL/GenBank/DDBJ whole genome shotgun (WGS) entry which is preliminary data.</text>
</comment>
<dbReference type="AlphaFoldDB" id="A0AA35X3R0"/>
<feature type="coiled-coil region" evidence="1">
    <location>
        <begin position="286"/>
        <end position="348"/>
    </location>
</feature>
<reference evidence="3" key="1">
    <citation type="submission" date="2023-03" db="EMBL/GenBank/DDBJ databases">
        <authorList>
            <person name="Steffen K."/>
            <person name="Cardenas P."/>
        </authorList>
    </citation>
    <scope>NUCLEOTIDE SEQUENCE</scope>
</reference>
<evidence type="ECO:0000313" key="3">
    <source>
        <dbReference type="EMBL" id="CAI8043014.1"/>
    </source>
</evidence>
<feature type="coiled-coil region" evidence="1">
    <location>
        <begin position="174"/>
        <end position="229"/>
    </location>
</feature>
<feature type="domain" description="RecF/RecN/SMC N-terminal" evidence="2">
    <location>
        <begin position="1"/>
        <end position="842"/>
    </location>
</feature>
<feature type="coiled-coil region" evidence="1">
    <location>
        <begin position="588"/>
        <end position="637"/>
    </location>
</feature>
<feature type="coiled-coil region" evidence="1">
    <location>
        <begin position="107"/>
        <end position="148"/>
    </location>
</feature>
<name>A0AA35X3R0_GEOBA</name>
<keyword evidence="1" id="KW-0175">Coiled coil</keyword>
<dbReference type="PANTHER" id="PTHR43977">
    <property type="entry name" value="STRUCTURAL MAINTENANCE OF CHROMOSOMES PROTEIN 3"/>
    <property type="match status" value="1"/>
</dbReference>
<dbReference type="SUPFAM" id="SSF52540">
    <property type="entry name" value="P-loop containing nucleoside triphosphate hydrolases"/>
    <property type="match status" value="1"/>
</dbReference>
<accession>A0AA35X3R0</accession>
<dbReference type="InterPro" id="IPR027417">
    <property type="entry name" value="P-loop_NTPase"/>
</dbReference>
<sequence>MEDVIFDGAGSRRSMSVSEVTLVFSNEDERLPIASAEVGVKRRLYRSGESQYFVNGTQSRLRDVRELLADTGLATSGYASLEQGKIDRVLSDKPEERRAVFEEAAGILSYRTRAVEAERELKQAAANVAQVENVRREVQRRHETLRVQAQAAERYRSLRAQAFDVERDLELLRLRALRERRQRIQSRLSRETETRDKVQREIDTAAVSTREHRAEIERLEGERATSQERLYELATAMSGAGSEIRLGRERVDELEASMHSYQSRDHALADRIRSLETEAETVRTGLAAAEQGAADAERKAADARGDAAAVGAKISETERLIADASVQTASHEQRLDGLRDRLRKVTDEIVTELDQRLGQGMQSTPSAALGNDVAESLARLHHDIGRLAASATGIAKEELARRLGELVEMAEGLMERFARYRETTGSLLEELISSEGIVTHKRAIDRDMGETLWAIAELRKQTEELRRSNRERADRLGELRDAVQESQVAAARAQEQAASLRRQLVASQRQLDEQRQIRADLAAEEHQTAEAIRALASSTSDREREKVLLDREHERLQKDLGRRTAQVATHRRELDRIDQAAQQRLLRLRQAQETLERVRVELAEVEAEDKAIRHTFAHTHSQRLEEHSERLERIEATPRELRDRLGRLRERIRGLGQVNLLAPEDFKEVAERFQFLTDQLEDLSQARTDLERVTAEIQRESAERFDVSFQAIADAFRDIFRRLFGGGRAELRLRGQEVLEAGVDILAQPPGRKLENVGLLSGGERSLTAVALMFAMYSVKPSPFCVLDELDAALDDENIGRFVGLMEEFAHDSQFLIVTHNKRTIAAAANLYGVTMEEPGVSKLVTLRLPERAEPEPVPA</sequence>
<dbReference type="EMBL" id="CASHTH010003295">
    <property type="protein sequence ID" value="CAI8043014.1"/>
    <property type="molecule type" value="Genomic_DNA"/>
</dbReference>
<evidence type="ECO:0000313" key="4">
    <source>
        <dbReference type="Proteomes" id="UP001174909"/>
    </source>
</evidence>
<proteinExistence type="predicted"/>
<dbReference type="Gene3D" id="1.10.287.1490">
    <property type="match status" value="1"/>
</dbReference>
<dbReference type="Proteomes" id="UP001174909">
    <property type="component" value="Unassembled WGS sequence"/>
</dbReference>
<organism evidence="3 4">
    <name type="scientific">Geodia barretti</name>
    <name type="common">Barrett's horny sponge</name>
    <dbReference type="NCBI Taxonomy" id="519541"/>
    <lineage>
        <taxon>Eukaryota</taxon>
        <taxon>Metazoa</taxon>
        <taxon>Porifera</taxon>
        <taxon>Demospongiae</taxon>
        <taxon>Heteroscleromorpha</taxon>
        <taxon>Tetractinellida</taxon>
        <taxon>Astrophorina</taxon>
        <taxon>Geodiidae</taxon>
        <taxon>Geodia</taxon>
    </lineage>
</organism>
<feature type="coiled-coil region" evidence="1">
    <location>
        <begin position="666"/>
        <end position="703"/>
    </location>
</feature>
<evidence type="ECO:0000259" key="2">
    <source>
        <dbReference type="Pfam" id="PF02463"/>
    </source>
</evidence>
<dbReference type="Gene3D" id="3.40.50.300">
    <property type="entry name" value="P-loop containing nucleotide triphosphate hydrolases"/>
    <property type="match status" value="2"/>
</dbReference>
<gene>
    <name evidence="3" type="ORF">GBAR_LOCUS23851</name>
</gene>
<dbReference type="Pfam" id="PF02463">
    <property type="entry name" value="SMC_N"/>
    <property type="match status" value="1"/>
</dbReference>